<keyword evidence="5 16" id="KW-0349">Heme</keyword>
<dbReference type="InterPro" id="IPR036188">
    <property type="entry name" value="FAD/NAD-bd_sf"/>
</dbReference>
<dbReference type="PANTHER" id="PTHR43809:SF1">
    <property type="entry name" value="NITRITE REDUCTASE (NADH) LARGE SUBUNIT"/>
    <property type="match status" value="1"/>
</dbReference>
<dbReference type="SUPFAM" id="SSF56014">
    <property type="entry name" value="Nitrite and sulphite reductase 4Fe-4S domain-like"/>
    <property type="match status" value="1"/>
</dbReference>
<keyword evidence="6 15" id="KW-0285">Flavoprotein</keyword>
<dbReference type="InterPro" id="IPR016156">
    <property type="entry name" value="FAD/NAD-linked_Rdtase_dimer_sf"/>
</dbReference>
<dbReference type="InterPro" id="IPR007419">
    <property type="entry name" value="BFD-like_2Fe2S-bd_dom"/>
</dbReference>
<dbReference type="NCBIfam" id="TIGR02374">
    <property type="entry name" value="nitri_red_nirB"/>
    <property type="match status" value="1"/>
</dbReference>
<dbReference type="InterPro" id="IPR052034">
    <property type="entry name" value="NasD-like"/>
</dbReference>
<dbReference type="PRINTS" id="PR00368">
    <property type="entry name" value="FADPNR"/>
</dbReference>
<evidence type="ECO:0000256" key="11">
    <source>
        <dbReference type="ARBA" id="ARBA00023004"/>
    </source>
</evidence>
<feature type="domain" description="BFD-like [2Fe-2S]-binding" evidence="19">
    <location>
        <begin position="430"/>
        <end position="476"/>
    </location>
</feature>
<evidence type="ECO:0000256" key="3">
    <source>
        <dbReference type="ARBA" id="ARBA00010429"/>
    </source>
</evidence>
<evidence type="ECO:0000259" key="18">
    <source>
        <dbReference type="Pfam" id="PF03460"/>
    </source>
</evidence>
<dbReference type="Pfam" id="PF03460">
    <property type="entry name" value="NIR_SIR_ferr"/>
    <property type="match status" value="1"/>
</dbReference>
<accession>A0A328VGB8</accession>
<dbReference type="PIRSF" id="PIRSF037149">
    <property type="entry name" value="NirB"/>
    <property type="match status" value="1"/>
</dbReference>
<dbReference type="PRINTS" id="PR00411">
    <property type="entry name" value="PNDRDTASEI"/>
</dbReference>
<organism evidence="22 23">
    <name type="scientific">Thermogemmatispora tikiterensis</name>
    <dbReference type="NCBI Taxonomy" id="1825093"/>
    <lineage>
        <taxon>Bacteria</taxon>
        <taxon>Bacillati</taxon>
        <taxon>Chloroflexota</taxon>
        <taxon>Ktedonobacteria</taxon>
        <taxon>Thermogemmatisporales</taxon>
        <taxon>Thermogemmatisporaceae</taxon>
        <taxon>Thermogemmatispora</taxon>
    </lineage>
</organism>
<evidence type="ECO:0000259" key="17">
    <source>
        <dbReference type="Pfam" id="PF01077"/>
    </source>
</evidence>
<reference evidence="22 23" key="1">
    <citation type="submission" date="2016-08" db="EMBL/GenBank/DDBJ databases">
        <title>Analysis of Carbohydrate Active Enzymes in Thermogemmatispora T81 Reveals Carbohydrate Degradation Ability.</title>
        <authorList>
            <person name="Tomazini A."/>
            <person name="Lal S."/>
            <person name="Stott M."/>
            <person name="Henrissat B."/>
            <person name="Polikarpov I."/>
            <person name="Sparling R."/>
            <person name="Levin D.B."/>
        </authorList>
    </citation>
    <scope>NUCLEOTIDE SEQUENCE [LARGE SCALE GENOMIC DNA]</scope>
    <source>
        <strain evidence="22 23">T81</strain>
    </source>
</reference>
<comment type="cofactor">
    <cofactor evidence="16">
        <name>[4Fe-4S] cluster</name>
        <dbReference type="ChEBI" id="CHEBI:49883"/>
    </cofactor>
    <text evidence="16">Binds 1 [4Fe-4S] cluster per subunit.</text>
</comment>
<dbReference type="InterPro" id="IPR023753">
    <property type="entry name" value="FAD/NAD-binding_dom"/>
</dbReference>
<evidence type="ECO:0000256" key="6">
    <source>
        <dbReference type="ARBA" id="ARBA00022630"/>
    </source>
</evidence>
<dbReference type="GO" id="GO:0050661">
    <property type="term" value="F:NADP binding"/>
    <property type="evidence" value="ECO:0007669"/>
    <property type="project" value="UniProtKB-UniRule"/>
</dbReference>
<dbReference type="EMBL" id="MCIF01000002">
    <property type="protein sequence ID" value="RAQ94643.1"/>
    <property type="molecule type" value="Genomic_DNA"/>
</dbReference>
<dbReference type="Pfam" id="PF07992">
    <property type="entry name" value="Pyr_redox_2"/>
    <property type="match status" value="1"/>
</dbReference>
<dbReference type="InterPro" id="IPR012744">
    <property type="entry name" value="Nitri_red_NirB"/>
</dbReference>
<dbReference type="InterPro" id="IPR036136">
    <property type="entry name" value="Nit/Sulf_reduc_fer-like_dom_sf"/>
</dbReference>
<evidence type="ECO:0000256" key="12">
    <source>
        <dbReference type="ARBA" id="ARBA00023014"/>
    </source>
</evidence>
<evidence type="ECO:0000313" key="23">
    <source>
        <dbReference type="Proteomes" id="UP000248706"/>
    </source>
</evidence>
<dbReference type="Pfam" id="PF04324">
    <property type="entry name" value="Fer2_BFD"/>
    <property type="match status" value="1"/>
</dbReference>
<dbReference type="UniPathway" id="UPA00653"/>
<feature type="domain" description="Nitrite/Sulfite reductase ferredoxin-like" evidence="18">
    <location>
        <begin position="565"/>
        <end position="627"/>
    </location>
</feature>
<evidence type="ECO:0000256" key="10">
    <source>
        <dbReference type="ARBA" id="ARBA00023002"/>
    </source>
</evidence>
<comment type="pathway">
    <text evidence="2">Nitrogen metabolism; nitrate reduction (assimilation).</text>
</comment>
<dbReference type="SUPFAM" id="SSF51905">
    <property type="entry name" value="FAD/NAD(P)-binding domain"/>
    <property type="match status" value="2"/>
</dbReference>
<dbReference type="Gene3D" id="1.10.10.1100">
    <property type="entry name" value="BFD-like [2Fe-2S]-binding domain"/>
    <property type="match status" value="1"/>
</dbReference>
<protein>
    <submittedName>
        <fullName evidence="22">Nitrite reductase large subunit</fullName>
    </submittedName>
</protein>
<keyword evidence="13 15" id="KW-0534">Nitrate assimilation</keyword>
<dbReference type="InterPro" id="IPR045854">
    <property type="entry name" value="NO2/SO3_Rdtase_4Fe4S_sf"/>
</dbReference>
<keyword evidence="9 15" id="KW-0274">FAD</keyword>
<dbReference type="InterPro" id="IPR041575">
    <property type="entry name" value="Rubredoxin_C"/>
</dbReference>
<dbReference type="RefSeq" id="WP_112426713.1">
    <property type="nucleotide sequence ID" value="NZ_MCIF01000002.1"/>
</dbReference>
<dbReference type="GO" id="GO:0051537">
    <property type="term" value="F:2 iron, 2 sulfur cluster binding"/>
    <property type="evidence" value="ECO:0007669"/>
    <property type="project" value="UniProtKB-KW"/>
</dbReference>
<evidence type="ECO:0000256" key="1">
    <source>
        <dbReference type="ARBA" id="ARBA00001974"/>
    </source>
</evidence>
<dbReference type="PRINTS" id="PR00397">
    <property type="entry name" value="SIROHAEM"/>
</dbReference>
<evidence type="ECO:0000256" key="15">
    <source>
        <dbReference type="PIRNR" id="PIRNR037149"/>
    </source>
</evidence>
<evidence type="ECO:0000256" key="9">
    <source>
        <dbReference type="ARBA" id="ARBA00022827"/>
    </source>
</evidence>
<dbReference type="GO" id="GO:0050660">
    <property type="term" value="F:flavin adenine dinucleotide binding"/>
    <property type="evidence" value="ECO:0007669"/>
    <property type="project" value="UniProtKB-UniRule"/>
</dbReference>
<feature type="binding site" evidence="16">
    <location>
        <position position="645"/>
    </location>
    <ligand>
        <name>[4Fe-4S] cluster</name>
        <dbReference type="ChEBI" id="CHEBI:49883"/>
    </ligand>
</feature>
<proteinExistence type="inferred from homology"/>
<dbReference type="GO" id="GO:0046872">
    <property type="term" value="F:metal ion binding"/>
    <property type="evidence" value="ECO:0007669"/>
    <property type="project" value="UniProtKB-KW"/>
</dbReference>
<keyword evidence="12 16" id="KW-0411">Iron-sulfur</keyword>
<comment type="cofactor">
    <cofactor evidence="16">
        <name>siroheme</name>
        <dbReference type="ChEBI" id="CHEBI:60052"/>
    </cofactor>
    <text evidence="16">Binds 1 siroheme per subunit.</text>
</comment>
<dbReference type="Pfam" id="PF18267">
    <property type="entry name" value="Rubredoxin_C"/>
    <property type="match status" value="1"/>
</dbReference>
<dbReference type="OrthoDB" id="9792592at2"/>
<feature type="domain" description="FAD/NAD(P)-binding" evidence="20">
    <location>
        <begin position="6"/>
        <end position="291"/>
    </location>
</feature>
<gene>
    <name evidence="22" type="ORF">A4R35_03790</name>
</gene>
<dbReference type="AlphaFoldDB" id="A0A328VGB8"/>
<evidence type="ECO:0000256" key="16">
    <source>
        <dbReference type="PIRSR" id="PIRSR037149-1"/>
    </source>
</evidence>
<feature type="domain" description="Nitrite/sulphite reductase 4Fe-4S" evidence="17">
    <location>
        <begin position="638"/>
        <end position="775"/>
    </location>
</feature>
<evidence type="ECO:0000259" key="19">
    <source>
        <dbReference type="Pfam" id="PF04324"/>
    </source>
</evidence>
<dbReference type="SUPFAM" id="SSF55124">
    <property type="entry name" value="Nitrite/Sulfite reductase N-terminal domain-like"/>
    <property type="match status" value="1"/>
</dbReference>
<feature type="binding site" evidence="16">
    <location>
        <position position="689"/>
    </location>
    <ligand>
        <name>[4Fe-4S] cluster</name>
        <dbReference type="ChEBI" id="CHEBI:49883"/>
    </ligand>
</feature>
<dbReference type="InterPro" id="IPR017121">
    <property type="entry name" value="Nitrite_Rdtase_lsu"/>
</dbReference>
<evidence type="ECO:0000256" key="7">
    <source>
        <dbReference type="ARBA" id="ARBA00022714"/>
    </source>
</evidence>
<keyword evidence="4 16" id="KW-0004">4Fe-4S</keyword>
<evidence type="ECO:0000256" key="2">
    <source>
        <dbReference type="ARBA" id="ARBA00005096"/>
    </source>
</evidence>
<dbReference type="GO" id="GO:0020037">
    <property type="term" value="F:heme binding"/>
    <property type="evidence" value="ECO:0007669"/>
    <property type="project" value="InterPro"/>
</dbReference>
<dbReference type="GO" id="GO:0098809">
    <property type="term" value="F:nitrite reductase activity"/>
    <property type="evidence" value="ECO:0007669"/>
    <property type="project" value="InterPro"/>
</dbReference>
<name>A0A328VGB8_9CHLR</name>
<feature type="binding site" evidence="16">
    <location>
        <position position="685"/>
    </location>
    <ligand>
        <name>[4Fe-4S] cluster</name>
        <dbReference type="ChEBI" id="CHEBI:49883"/>
    </ligand>
</feature>
<evidence type="ECO:0000256" key="5">
    <source>
        <dbReference type="ARBA" id="ARBA00022617"/>
    </source>
</evidence>
<dbReference type="Gene3D" id="3.50.50.60">
    <property type="entry name" value="FAD/NAD(P)-binding domain"/>
    <property type="match status" value="2"/>
</dbReference>
<dbReference type="InterPro" id="IPR006066">
    <property type="entry name" value="NO2/SO3_Rdtase_FeS/sirohaem_BS"/>
</dbReference>
<dbReference type="Gene3D" id="3.30.390.30">
    <property type="match status" value="1"/>
</dbReference>
<evidence type="ECO:0000313" key="22">
    <source>
        <dbReference type="EMBL" id="RAQ94643.1"/>
    </source>
</evidence>
<dbReference type="InterPro" id="IPR041854">
    <property type="entry name" value="BFD-like_2Fe2S-bd_dom_sf"/>
</dbReference>
<evidence type="ECO:0000259" key="20">
    <source>
        <dbReference type="Pfam" id="PF07992"/>
    </source>
</evidence>
<dbReference type="InterPro" id="IPR006067">
    <property type="entry name" value="NO2/SO3_Rdtase_4Fe4S_dom"/>
</dbReference>
<keyword evidence="23" id="KW-1185">Reference proteome</keyword>
<keyword evidence="11 16" id="KW-0408">Iron</keyword>
<feature type="binding site" description="axial binding residue" evidence="16">
    <location>
        <position position="689"/>
    </location>
    <ligand>
        <name>siroheme</name>
        <dbReference type="ChEBI" id="CHEBI:60052"/>
    </ligand>
    <ligandPart>
        <name>Fe</name>
        <dbReference type="ChEBI" id="CHEBI:18248"/>
    </ligandPart>
</feature>
<keyword evidence="10" id="KW-0560">Oxidoreductase</keyword>
<comment type="cofactor">
    <cofactor evidence="1 15">
        <name>FAD</name>
        <dbReference type="ChEBI" id="CHEBI:57692"/>
    </cofactor>
</comment>
<dbReference type="Pfam" id="PF01077">
    <property type="entry name" value="NIR_SIR"/>
    <property type="match status" value="1"/>
</dbReference>
<comment type="caution">
    <text evidence="22">The sequence shown here is derived from an EMBL/GenBank/DDBJ whole genome shotgun (WGS) entry which is preliminary data.</text>
</comment>
<dbReference type="Proteomes" id="UP000248706">
    <property type="component" value="Unassembled WGS sequence"/>
</dbReference>
<comment type="similarity">
    <text evidence="3">Belongs to the nitrite and sulfite reductase 4Fe-4S domain family.</text>
</comment>
<sequence>MTRKQRLVVIGNGMGGARLVEEIVSRPGGEHYEITVLGAEPYGNYNRILLSGVLAGTYCPEQIFLHPLAWYEQHDVRLCAGQAATRLDWQSHRVQIADGSWEPYDRLVIATGSSPCLPLLLNLVREDGQLIEGAFTFRTLDDCQAILAHSSHARRAAIIGGGLLGLEAASGLVKRGLEVHLIHRAPHLLNLQLDAAGSAVLARLVSEQGVQLHLSKETVAVLGEDRLYGLRFSDGSELACDLCIIATGTRPNTDLSQAAGLAVRRGIVIDDDLACSVPDVFALGECAEHRGQTYGLVAPVWEQARILAERLTDSASQKQYTGSAISTRLKVSGLDLTVMGDKEPASSTDEIVTYAEPTRGIYKKLIVREGRLQGAILLGDLPGSMPAARLVQLFLRGDPLPTNRAELLFPCHAGSKQALSVAELPDDAQICNCNGVSKGAILAAVRAGKRSLQALCEATRAATGCGSCKSQVQELLVLACEGEVAEDPAVHYYVPAIPLTKPELVRVIKERKLRSVSAVFQALADGREDPTSKAGLASLLKTIWGKDYQDERDARFINDRVHANIQKDGTFSVVPRIYGGVTTPEQLRRIADVAEKYRVPLVKITGGQRIDLVGVRKEQLPAIWKDLGMPSGHAYTKAFRTCKTCLGSDFCRYGLGDSTALGIKIERRYQGIEMPHKVKLATAGCPRNCSEATTKDLGAVAIEGGRWEIYVGGAAGSRVRKGDLLCTVATHEEVLLYMGRFMQYYRENAKYQERSYDFVERVGIEHLRRVLVEDAEGICERLDREIQAAVDAYVDPWQREAEQPVTPTQFSQALEAVPVPLGASE</sequence>
<evidence type="ECO:0000259" key="21">
    <source>
        <dbReference type="Pfam" id="PF18267"/>
    </source>
</evidence>
<evidence type="ECO:0000256" key="8">
    <source>
        <dbReference type="ARBA" id="ARBA00022723"/>
    </source>
</evidence>
<dbReference type="InterPro" id="IPR005117">
    <property type="entry name" value="NiRdtase/SiRdtase_haem-b_fer"/>
</dbReference>
<dbReference type="GO" id="GO:0051539">
    <property type="term" value="F:4 iron, 4 sulfur cluster binding"/>
    <property type="evidence" value="ECO:0007669"/>
    <property type="project" value="UniProtKB-KW"/>
</dbReference>
<evidence type="ECO:0000256" key="13">
    <source>
        <dbReference type="ARBA" id="ARBA00023063"/>
    </source>
</evidence>
<comment type="cofactor">
    <cofactor evidence="14">
        <name>[2Fe-2S] cluster</name>
        <dbReference type="ChEBI" id="CHEBI:190135"/>
    </cofactor>
</comment>
<evidence type="ECO:0000256" key="14">
    <source>
        <dbReference type="ARBA" id="ARBA00034078"/>
    </source>
</evidence>
<keyword evidence="8 16" id="KW-0479">Metal-binding</keyword>
<feature type="binding site" evidence="16">
    <location>
        <position position="651"/>
    </location>
    <ligand>
        <name>[4Fe-4S] cluster</name>
        <dbReference type="ChEBI" id="CHEBI:49883"/>
    </ligand>
</feature>
<keyword evidence="7" id="KW-0001">2Fe-2S</keyword>
<dbReference type="PANTHER" id="PTHR43809">
    <property type="entry name" value="NITRITE REDUCTASE (NADH) LARGE SUBUNIT"/>
    <property type="match status" value="1"/>
</dbReference>
<dbReference type="Gene3D" id="3.30.413.10">
    <property type="entry name" value="Sulfite Reductase Hemoprotein, domain 1"/>
    <property type="match status" value="1"/>
</dbReference>
<feature type="domain" description="NADH-rubredoxin oxidoreductase C-terminal" evidence="21">
    <location>
        <begin position="326"/>
        <end position="386"/>
    </location>
</feature>
<dbReference type="Gene3D" id="3.90.480.20">
    <property type="match status" value="1"/>
</dbReference>
<evidence type="ECO:0000256" key="4">
    <source>
        <dbReference type="ARBA" id="ARBA00022485"/>
    </source>
</evidence>
<dbReference type="GO" id="GO:0042128">
    <property type="term" value="P:nitrate assimilation"/>
    <property type="evidence" value="ECO:0007669"/>
    <property type="project" value="UniProtKB-UniRule"/>
</dbReference>